<dbReference type="NCBIfam" id="TIGR03170">
    <property type="entry name" value="flgA_cterm"/>
    <property type="match status" value="1"/>
</dbReference>
<evidence type="ECO:0000313" key="4">
    <source>
        <dbReference type="Proteomes" id="UP000292583"/>
    </source>
</evidence>
<comment type="function">
    <text evidence="1">Involved in the assembly process of the P-ring formation. It may associate with FlgF on the rod constituting a structure essential for the P-ring assembly or may act as a modulator protein for the P-ring assembly.</text>
</comment>
<comment type="similarity">
    <text evidence="1">Belongs to the FlgA family.</text>
</comment>
<dbReference type="Pfam" id="PF13144">
    <property type="entry name" value="ChapFlgA"/>
    <property type="match status" value="1"/>
</dbReference>
<keyword evidence="3" id="KW-0969">Cilium</keyword>
<dbReference type="OrthoDB" id="5352941at2"/>
<evidence type="ECO:0000259" key="2">
    <source>
        <dbReference type="Pfam" id="PF13144"/>
    </source>
</evidence>
<organism evidence="3 4">
    <name type="scientific">Campylobacter novaezeelandiae</name>
    <dbReference type="NCBI Taxonomy" id="2267891"/>
    <lineage>
        <taxon>Bacteria</taxon>
        <taxon>Pseudomonadati</taxon>
        <taxon>Campylobacterota</taxon>
        <taxon>Epsilonproteobacteria</taxon>
        <taxon>Campylobacterales</taxon>
        <taxon>Campylobacteraceae</taxon>
        <taxon>Campylobacter</taxon>
    </lineage>
</organism>
<dbReference type="Proteomes" id="UP000292583">
    <property type="component" value="Unassembled WGS sequence"/>
</dbReference>
<proteinExistence type="inferred from homology"/>
<feature type="domain" description="Flagella basal body P-ring formation protein FlgA SAF" evidence="2">
    <location>
        <begin position="98"/>
        <end position="216"/>
    </location>
</feature>
<dbReference type="GO" id="GO:0042597">
    <property type="term" value="C:periplasmic space"/>
    <property type="evidence" value="ECO:0007669"/>
    <property type="project" value="UniProtKB-SubCell"/>
</dbReference>
<comment type="subcellular location">
    <subcellularLocation>
        <location evidence="1">Periplasm</location>
    </subcellularLocation>
</comment>
<comment type="caution">
    <text evidence="3">The sequence shown here is derived from an EMBL/GenBank/DDBJ whole genome shotgun (WGS) entry which is preliminary data.</text>
</comment>
<dbReference type="PANTHER" id="PTHR36307:SF1">
    <property type="entry name" value="FLAGELLA BASAL BODY P-RING FORMATION PROTEIN FLGA"/>
    <property type="match status" value="1"/>
</dbReference>
<name>A0A4V2JQG2_9BACT</name>
<sequence length="219" mass="25224">MKKIFFFICIFNLCFANNIEKVKLALSKELQNNFSNISITKIDIMDTPLPKDFDQYEFLRLANAKFNKAQGFLRAEFKTPKNIQKNIFFRYFVDANIEILKSKKPILKGEKLSPLDFNKVSMDFDKIPINALSIEEAKNLIAKVNINKNTILKRNMFKINALIKRNDPVIGILRDSNVDIEIELIALESANLGERIKVKNKEGKVMQGIVNGKNRILLQ</sequence>
<protein>
    <recommendedName>
        <fullName evidence="1">Flagella basal body P-ring formation protein FlgA</fullName>
    </recommendedName>
</protein>
<dbReference type="InterPro" id="IPR017585">
    <property type="entry name" value="SAF_FlgA"/>
</dbReference>
<dbReference type="PANTHER" id="PTHR36307">
    <property type="entry name" value="FLAGELLA BASAL BODY P-RING FORMATION PROTEIN FLGA"/>
    <property type="match status" value="1"/>
</dbReference>
<dbReference type="GO" id="GO:0044780">
    <property type="term" value="P:bacterial-type flagellum assembly"/>
    <property type="evidence" value="ECO:0007669"/>
    <property type="project" value="InterPro"/>
</dbReference>
<dbReference type="RefSeq" id="WP_131163848.1">
    <property type="nucleotide sequence ID" value="NZ_CP076657.1"/>
</dbReference>
<reference evidence="3 4" key="1">
    <citation type="submission" date="2018-07" db="EMBL/GenBank/DDBJ databases">
        <title>Campylobacter zealandensis sp. nov., isolated from birds and water in New Zealand.</title>
        <authorList>
            <person name="Wilkinson D.A."/>
            <person name="Biggs P.J."/>
            <person name="French N.P."/>
            <person name="Midwinter A.C."/>
        </authorList>
    </citation>
    <scope>NUCLEOTIDE SEQUENCE [LARGE SCALE GENOMIC DNA]</scope>
    <source>
        <strain evidence="3 4">B423b</strain>
    </source>
</reference>
<keyword evidence="3" id="KW-0282">Flagellum</keyword>
<accession>A0A4V2JQG2</accession>
<keyword evidence="3" id="KW-0966">Cell projection</keyword>
<dbReference type="AlphaFoldDB" id="A0A4V2JQG2"/>
<gene>
    <name evidence="3" type="primary">flgA</name>
    <name evidence="3" type="ORF">DU473_05915</name>
</gene>
<dbReference type="InterPro" id="IPR039246">
    <property type="entry name" value="Flagellar_FlgA"/>
</dbReference>
<keyword evidence="1" id="KW-0574">Periplasm</keyword>
<evidence type="ECO:0000256" key="1">
    <source>
        <dbReference type="RuleBase" id="RU362063"/>
    </source>
</evidence>
<dbReference type="Gene3D" id="2.30.30.760">
    <property type="match status" value="1"/>
</dbReference>
<evidence type="ECO:0000313" key="3">
    <source>
        <dbReference type="EMBL" id="TBR80303.1"/>
    </source>
</evidence>
<dbReference type="EMBL" id="QPGR01000010">
    <property type="protein sequence ID" value="TBR80303.1"/>
    <property type="molecule type" value="Genomic_DNA"/>
</dbReference>
<keyword evidence="1" id="KW-1005">Bacterial flagellum biogenesis</keyword>
<keyword evidence="4" id="KW-1185">Reference proteome</keyword>
<dbReference type="CDD" id="cd11614">
    <property type="entry name" value="SAF_CpaB_FlgA_like"/>
    <property type="match status" value="1"/>
</dbReference>